<gene>
    <name evidence="3" type="ORF">DKG75_01970</name>
</gene>
<dbReference type="Proteomes" id="UP000246077">
    <property type="component" value="Unassembled WGS sequence"/>
</dbReference>
<name>A0A317E889_9PROT</name>
<organism evidence="3 4">
    <name type="scientific">Zavarzinia compransoris</name>
    <dbReference type="NCBI Taxonomy" id="1264899"/>
    <lineage>
        <taxon>Bacteria</taxon>
        <taxon>Pseudomonadati</taxon>
        <taxon>Pseudomonadota</taxon>
        <taxon>Alphaproteobacteria</taxon>
        <taxon>Rhodospirillales</taxon>
        <taxon>Zavarziniaceae</taxon>
        <taxon>Zavarzinia</taxon>
    </lineage>
</organism>
<sequence>MIRRNPFRERVPEALPDPGRAPELCIALAPLVLARDLWDLYDALPNKAEATLAQRRLEEAAFWGDRAAEVLS</sequence>
<keyword evidence="1" id="KW-0547">Nucleotide-binding</keyword>
<evidence type="ECO:0000256" key="1">
    <source>
        <dbReference type="ARBA" id="ARBA00022741"/>
    </source>
</evidence>
<keyword evidence="4" id="KW-1185">Reference proteome</keyword>
<evidence type="ECO:0000259" key="2">
    <source>
        <dbReference type="Pfam" id="PF24729"/>
    </source>
</evidence>
<feature type="domain" description="Acb2/Tad1 hairpin" evidence="2">
    <location>
        <begin position="33"/>
        <end position="68"/>
    </location>
</feature>
<protein>
    <recommendedName>
        <fullName evidence="2">Acb2/Tad1 hairpin domain-containing protein</fullName>
    </recommendedName>
</protein>
<dbReference type="RefSeq" id="WP_109919391.1">
    <property type="nucleotide sequence ID" value="NZ_QGLF01000001.1"/>
</dbReference>
<comment type="caution">
    <text evidence="3">The sequence shown here is derived from an EMBL/GenBank/DDBJ whole genome shotgun (WGS) entry which is preliminary data.</text>
</comment>
<accession>A0A317E889</accession>
<evidence type="ECO:0000313" key="3">
    <source>
        <dbReference type="EMBL" id="PWR23358.1"/>
    </source>
</evidence>
<dbReference type="AlphaFoldDB" id="A0A317E889"/>
<dbReference type="OrthoDB" id="8481575at2"/>
<evidence type="ECO:0000313" key="4">
    <source>
        <dbReference type="Proteomes" id="UP000246077"/>
    </source>
</evidence>
<dbReference type="InterPro" id="IPR056098">
    <property type="entry name" value="Acb2/Tad1_hairpin"/>
</dbReference>
<dbReference type="Pfam" id="PF24729">
    <property type="entry name" value="Acb2_Tad1_hairpin"/>
    <property type="match status" value="1"/>
</dbReference>
<proteinExistence type="predicted"/>
<dbReference type="EMBL" id="QGLF01000001">
    <property type="protein sequence ID" value="PWR23358.1"/>
    <property type="molecule type" value="Genomic_DNA"/>
</dbReference>
<dbReference type="GO" id="GO:0000166">
    <property type="term" value="F:nucleotide binding"/>
    <property type="evidence" value="ECO:0007669"/>
    <property type="project" value="UniProtKB-KW"/>
</dbReference>
<reference evidence="4" key="1">
    <citation type="submission" date="2018-05" db="EMBL/GenBank/DDBJ databases">
        <title>Zavarzinia sp. HR-AS.</title>
        <authorList>
            <person name="Lee Y."/>
            <person name="Jeon C.O."/>
        </authorList>
    </citation>
    <scope>NUCLEOTIDE SEQUENCE [LARGE SCALE GENOMIC DNA]</scope>
    <source>
        <strain evidence="4">DSM 1231</strain>
    </source>
</reference>